<dbReference type="InterPro" id="IPR043519">
    <property type="entry name" value="NT_sf"/>
</dbReference>
<gene>
    <name evidence="1" type="ORF">QM480_01355</name>
</gene>
<reference evidence="1 2" key="1">
    <citation type="submission" date="2023-05" db="EMBL/GenBank/DDBJ databases">
        <title>Novel species of genus Flectobacillus isolated from stream in China.</title>
        <authorList>
            <person name="Lu H."/>
        </authorList>
    </citation>
    <scope>NUCLEOTIDE SEQUENCE [LARGE SCALE GENOMIC DNA]</scope>
    <source>
        <strain evidence="1 2">DC10W</strain>
    </source>
</reference>
<dbReference type="RefSeq" id="WP_283368306.1">
    <property type="nucleotide sequence ID" value="NZ_JASHID010000001.1"/>
</dbReference>
<comment type="caution">
    <text evidence="1">The sequence shown here is derived from an EMBL/GenBank/DDBJ whole genome shotgun (WGS) entry which is preliminary data.</text>
</comment>
<organism evidence="1 2">
    <name type="scientific">Flectobacillus longus</name>
    <dbReference type="NCBI Taxonomy" id="2984207"/>
    <lineage>
        <taxon>Bacteria</taxon>
        <taxon>Pseudomonadati</taxon>
        <taxon>Bacteroidota</taxon>
        <taxon>Cytophagia</taxon>
        <taxon>Cytophagales</taxon>
        <taxon>Flectobacillaceae</taxon>
        <taxon>Flectobacillus</taxon>
    </lineage>
</organism>
<dbReference type="SUPFAM" id="SSF81301">
    <property type="entry name" value="Nucleotidyltransferase"/>
    <property type="match status" value="1"/>
</dbReference>
<evidence type="ECO:0000313" key="1">
    <source>
        <dbReference type="EMBL" id="MDI9862954.1"/>
    </source>
</evidence>
<dbReference type="Proteomes" id="UP001236569">
    <property type="component" value="Unassembled WGS sequence"/>
</dbReference>
<accession>A0ABT6YH82</accession>
<name>A0ABT6YH82_9BACT</name>
<protein>
    <submittedName>
        <fullName evidence="1">Aminoglycoside 6-adenylyltransferase</fullName>
    </submittedName>
</protein>
<dbReference type="EMBL" id="JASHID010000001">
    <property type="protein sequence ID" value="MDI9862954.1"/>
    <property type="molecule type" value="Genomic_DNA"/>
</dbReference>
<keyword evidence="2" id="KW-1185">Reference proteome</keyword>
<dbReference type="Gene3D" id="1.20.120.330">
    <property type="entry name" value="Nucleotidyltransferases domain 2"/>
    <property type="match status" value="1"/>
</dbReference>
<sequence>MIQTDFANRVKSILEKDDRILGVAVGGSWIAQQIDEFSDLDLVIVTKEKIAPHKPNMLAIAESLGNFLSGFTGEHVGEPRLLICLYDNPLLHVDLKFVTLDEFKIRVETPFILLDKNGALQQAIHDSEAQFPYPDYQWIEDRFWTWVHYALLKIGRGEYLEALDFFGFLRMVVLGPLIHIKNGNLPRGVRKVEMELDALDYQSLIETIPDYQKTDLLKSLRNVVVLYQKLRKELFDDTIVINPKVETAVLKYFDSVEN</sequence>
<dbReference type="Gene3D" id="3.30.460.10">
    <property type="entry name" value="Beta Polymerase, domain 2"/>
    <property type="match status" value="1"/>
</dbReference>
<evidence type="ECO:0000313" key="2">
    <source>
        <dbReference type="Proteomes" id="UP001236569"/>
    </source>
</evidence>
<proteinExistence type="predicted"/>